<keyword evidence="3" id="KW-0813">Transport</keyword>
<evidence type="ECO:0000256" key="12">
    <source>
        <dbReference type="ARBA" id="ARBA00037975"/>
    </source>
</evidence>
<evidence type="ECO:0000256" key="8">
    <source>
        <dbReference type="ARBA" id="ARBA00022982"/>
    </source>
</evidence>
<keyword evidence="6 13" id="KW-0812">Transmembrane</keyword>
<comment type="subcellular location">
    <subcellularLocation>
        <location evidence="2">Cell membrane</location>
        <topology evidence="2">Multi-pass membrane protein</topology>
    </subcellularLocation>
</comment>
<evidence type="ECO:0000256" key="3">
    <source>
        <dbReference type="ARBA" id="ARBA00022448"/>
    </source>
</evidence>
<feature type="domain" description="Cytochrome b561 bacterial/Ni-hydrogenase" evidence="14">
    <location>
        <begin position="18"/>
        <end position="189"/>
    </location>
</feature>
<feature type="transmembrane region" description="Helical" evidence="13">
    <location>
        <begin position="25"/>
        <end position="47"/>
    </location>
</feature>
<evidence type="ECO:0000256" key="7">
    <source>
        <dbReference type="ARBA" id="ARBA00022723"/>
    </source>
</evidence>
<keyword evidence="5" id="KW-0349">Heme</keyword>
<comment type="similarity">
    <text evidence="12">Belongs to the cytochrome b561 family.</text>
</comment>
<gene>
    <name evidence="15" type="ORF">ACFFIC_03595</name>
</gene>
<evidence type="ECO:0000256" key="2">
    <source>
        <dbReference type="ARBA" id="ARBA00004651"/>
    </source>
</evidence>
<dbReference type="Gene3D" id="1.20.950.20">
    <property type="entry name" value="Transmembrane di-heme cytochromes, Chain C"/>
    <property type="match status" value="1"/>
</dbReference>
<sequence>MPVREAIPPAGAARAGARYDAPSRAFHWVTAVLVLAAATLGLLIAHAAPEDEATRLRLYSIHESVGLTILAITLARLAWRIGHPAPPLPADMPAALRLFARANHAAFYLWLLVMPVLGFLGTNAWGFPVTLYGLVPIPAPVGKNVPLAEALTSAHAAMGWILLGMIALHVAGALWHQFVRRDGTLDRMT</sequence>
<dbReference type="Pfam" id="PF01292">
    <property type="entry name" value="Ni_hydr_CYTB"/>
    <property type="match status" value="1"/>
</dbReference>
<evidence type="ECO:0000256" key="1">
    <source>
        <dbReference type="ARBA" id="ARBA00001970"/>
    </source>
</evidence>
<accession>A0ABV6ILY9</accession>
<organism evidence="15 16">
    <name type="scientific">Muricoccus vinaceus</name>
    <dbReference type="NCBI Taxonomy" id="424704"/>
    <lineage>
        <taxon>Bacteria</taxon>
        <taxon>Pseudomonadati</taxon>
        <taxon>Pseudomonadota</taxon>
        <taxon>Alphaproteobacteria</taxon>
        <taxon>Acetobacterales</taxon>
        <taxon>Roseomonadaceae</taxon>
        <taxon>Muricoccus</taxon>
    </lineage>
</organism>
<name>A0ABV6ILY9_9PROT</name>
<evidence type="ECO:0000259" key="14">
    <source>
        <dbReference type="Pfam" id="PF01292"/>
    </source>
</evidence>
<evidence type="ECO:0000256" key="4">
    <source>
        <dbReference type="ARBA" id="ARBA00022475"/>
    </source>
</evidence>
<evidence type="ECO:0000313" key="16">
    <source>
        <dbReference type="Proteomes" id="UP001589789"/>
    </source>
</evidence>
<protein>
    <submittedName>
        <fullName evidence="15">Cytochrome b</fullName>
    </submittedName>
</protein>
<comment type="cofactor">
    <cofactor evidence="1">
        <name>heme b</name>
        <dbReference type="ChEBI" id="CHEBI:60344"/>
    </cofactor>
</comment>
<dbReference type="EMBL" id="JBHLVZ010000002">
    <property type="protein sequence ID" value="MFC0384633.1"/>
    <property type="molecule type" value="Genomic_DNA"/>
</dbReference>
<dbReference type="InterPro" id="IPR011577">
    <property type="entry name" value="Cyt_b561_bac/Ni-Hgenase"/>
</dbReference>
<evidence type="ECO:0000256" key="10">
    <source>
        <dbReference type="ARBA" id="ARBA00023004"/>
    </source>
</evidence>
<keyword evidence="16" id="KW-1185">Reference proteome</keyword>
<feature type="transmembrane region" description="Helical" evidence="13">
    <location>
        <begin position="154"/>
        <end position="175"/>
    </location>
</feature>
<dbReference type="InterPro" id="IPR016174">
    <property type="entry name" value="Di-haem_cyt_TM"/>
</dbReference>
<dbReference type="RefSeq" id="WP_377048701.1">
    <property type="nucleotide sequence ID" value="NZ_JBHLVZ010000002.1"/>
</dbReference>
<evidence type="ECO:0000313" key="15">
    <source>
        <dbReference type="EMBL" id="MFC0384633.1"/>
    </source>
</evidence>
<dbReference type="InterPro" id="IPR052168">
    <property type="entry name" value="Cytochrome_b561_oxidase"/>
</dbReference>
<keyword evidence="11 13" id="KW-0472">Membrane</keyword>
<keyword evidence="10" id="KW-0408">Iron</keyword>
<dbReference type="PANTHER" id="PTHR30529:SF1">
    <property type="entry name" value="CYTOCHROME B561 HOMOLOG 2"/>
    <property type="match status" value="1"/>
</dbReference>
<keyword evidence="4" id="KW-1003">Cell membrane</keyword>
<evidence type="ECO:0000256" key="5">
    <source>
        <dbReference type="ARBA" id="ARBA00022617"/>
    </source>
</evidence>
<evidence type="ECO:0000256" key="11">
    <source>
        <dbReference type="ARBA" id="ARBA00023136"/>
    </source>
</evidence>
<keyword evidence="9 13" id="KW-1133">Transmembrane helix</keyword>
<evidence type="ECO:0000256" key="9">
    <source>
        <dbReference type="ARBA" id="ARBA00022989"/>
    </source>
</evidence>
<proteinExistence type="inferred from homology"/>
<feature type="transmembrane region" description="Helical" evidence="13">
    <location>
        <begin position="107"/>
        <end position="134"/>
    </location>
</feature>
<dbReference type="Proteomes" id="UP001589789">
    <property type="component" value="Unassembled WGS sequence"/>
</dbReference>
<evidence type="ECO:0000256" key="13">
    <source>
        <dbReference type="SAM" id="Phobius"/>
    </source>
</evidence>
<dbReference type="SUPFAM" id="SSF81342">
    <property type="entry name" value="Transmembrane di-heme cytochromes"/>
    <property type="match status" value="1"/>
</dbReference>
<keyword evidence="8" id="KW-0249">Electron transport</keyword>
<comment type="caution">
    <text evidence="15">The sequence shown here is derived from an EMBL/GenBank/DDBJ whole genome shotgun (WGS) entry which is preliminary data.</text>
</comment>
<dbReference type="PANTHER" id="PTHR30529">
    <property type="entry name" value="CYTOCHROME B561"/>
    <property type="match status" value="1"/>
</dbReference>
<evidence type="ECO:0000256" key="6">
    <source>
        <dbReference type="ARBA" id="ARBA00022692"/>
    </source>
</evidence>
<reference evidence="15 16" key="1">
    <citation type="submission" date="2024-09" db="EMBL/GenBank/DDBJ databases">
        <authorList>
            <person name="Sun Q."/>
            <person name="Mori K."/>
        </authorList>
    </citation>
    <scope>NUCLEOTIDE SEQUENCE [LARGE SCALE GENOMIC DNA]</scope>
    <source>
        <strain evidence="15 16">CCM 7468</strain>
    </source>
</reference>
<keyword evidence="7" id="KW-0479">Metal-binding</keyword>